<dbReference type="RefSeq" id="WP_000267621.1">
    <property type="nucleotide sequence ID" value="NZ_CP012603.1"/>
</dbReference>
<dbReference type="AlphaFoldDB" id="A0A0M5L929"/>
<dbReference type="Proteomes" id="UP000056502">
    <property type="component" value="Chromosome I"/>
</dbReference>
<keyword evidence="1" id="KW-0401">Integrin</keyword>
<organism evidence="1">
    <name type="scientific">Leptospira interrogans serovar Hardjo str. Norma</name>
    <dbReference type="NCBI Taxonomy" id="1279460"/>
    <lineage>
        <taxon>Bacteria</taxon>
        <taxon>Pseudomonadati</taxon>
        <taxon>Spirochaetota</taxon>
        <taxon>Spirochaetia</taxon>
        <taxon>Leptospirales</taxon>
        <taxon>Leptospiraceae</taxon>
        <taxon>Leptospira</taxon>
    </lineage>
</organism>
<evidence type="ECO:0000313" key="2">
    <source>
        <dbReference type="Proteomes" id="UP000056502"/>
    </source>
</evidence>
<name>A0A0M5L929_LEPIR</name>
<reference evidence="1 2" key="1">
    <citation type="journal article" date="2015" name="Genome Announc.">
        <title>Whole-Genome Sequence of Leptospira interrogans Serovar Hardjo Subtype Hardjoprajitno Strain Norma, Isolated from Cattle in a Leptospirosis Outbreak in Brazil.</title>
        <authorList>
            <person name="Cosate M.R."/>
            <person name="Soares S.C."/>
            <person name="Mendes T.A."/>
            <person name="Raittz R.T."/>
            <person name="Moreira E.C."/>
            <person name="Leite R."/>
            <person name="Fernandes G.R."/>
            <person name="Haddad J.P."/>
            <person name="Ortega J.M."/>
        </authorList>
    </citation>
    <scope>NUCLEOTIDE SEQUENCE [LARGE SCALE GENOMIC DNA]</scope>
    <source>
        <strain evidence="1 2">Norma</strain>
    </source>
</reference>
<evidence type="ECO:0000313" key="1">
    <source>
        <dbReference type="EMBL" id="ALE41128.1"/>
    </source>
</evidence>
<protein>
    <submittedName>
        <fullName evidence="1">Outer membrane protein with alpha integrin like repeat domains</fullName>
    </submittedName>
</protein>
<dbReference type="PATRIC" id="fig|1279460.3.peg.4079"/>
<dbReference type="EMBL" id="CP012603">
    <property type="protein sequence ID" value="ALE41128.1"/>
    <property type="molecule type" value="Genomic_DNA"/>
</dbReference>
<dbReference type="GO" id="GO:0007229">
    <property type="term" value="P:integrin-mediated signaling pathway"/>
    <property type="evidence" value="ECO:0007669"/>
    <property type="project" value="UniProtKB-KW"/>
</dbReference>
<sequence length="56" mass="5700">MWPGLIEAVRIFHSVGGATPITNDPTTPSGLILGSGLTGGIWGAALNSNEFGTAIY</sequence>
<gene>
    <name evidence="1" type="ORF">G436_3989</name>
</gene>
<accession>A0A0M5L929</accession>
<proteinExistence type="predicted"/>